<protein>
    <submittedName>
        <fullName evidence="2">Uncharacterized protein</fullName>
    </submittedName>
</protein>
<evidence type="ECO:0000313" key="3">
    <source>
        <dbReference type="Proteomes" id="UP000586827"/>
    </source>
</evidence>
<evidence type="ECO:0000256" key="1">
    <source>
        <dbReference type="SAM" id="Phobius"/>
    </source>
</evidence>
<dbReference type="EMBL" id="JABELX010000001">
    <property type="protein sequence ID" value="NNH69298.1"/>
    <property type="molecule type" value="Genomic_DNA"/>
</dbReference>
<dbReference type="RefSeq" id="WP_084521819.1">
    <property type="nucleotide sequence ID" value="NZ_JABELX010000001.1"/>
</dbReference>
<dbReference type="AlphaFoldDB" id="A0A849BW07"/>
<name>A0A849BW07_9NOCA</name>
<accession>A0A849BW07</accession>
<gene>
    <name evidence="2" type="ORF">HLB23_05335</name>
</gene>
<sequence>MTTRTSATTKYETSGFGSSAVLLRAPRPRSSLRRRWFVAVTLGELLGFVAPAVVGVLLVADGPPAAAVVALLLAAVIQGSVLGWFQAGVLRKELRGFHSRDWIVATIVGALVAWTIGLVPMLYGEQITDWPVAIQAPVIALGAIVMVFALGVTQWFVLRNWTNRAALWIWASALGWIGGLAAFAAVTTPLWQPGQHAVLSIAIGGLGGVAMAAAMAFVTGAFLVPILNPAHAVRR</sequence>
<feature type="transmembrane region" description="Helical" evidence="1">
    <location>
        <begin position="198"/>
        <end position="227"/>
    </location>
</feature>
<feature type="transmembrane region" description="Helical" evidence="1">
    <location>
        <begin position="134"/>
        <end position="158"/>
    </location>
</feature>
<feature type="transmembrane region" description="Helical" evidence="1">
    <location>
        <begin position="36"/>
        <end position="60"/>
    </location>
</feature>
<keyword evidence="3" id="KW-1185">Reference proteome</keyword>
<proteinExistence type="predicted"/>
<feature type="transmembrane region" description="Helical" evidence="1">
    <location>
        <begin position="165"/>
        <end position="186"/>
    </location>
</feature>
<dbReference type="Proteomes" id="UP000586827">
    <property type="component" value="Unassembled WGS sequence"/>
</dbReference>
<evidence type="ECO:0000313" key="2">
    <source>
        <dbReference type="EMBL" id="NNH69298.1"/>
    </source>
</evidence>
<keyword evidence="1" id="KW-0812">Transmembrane</keyword>
<keyword evidence="1" id="KW-0472">Membrane</keyword>
<keyword evidence="1" id="KW-1133">Transmembrane helix</keyword>
<feature type="transmembrane region" description="Helical" evidence="1">
    <location>
        <begin position="66"/>
        <end position="90"/>
    </location>
</feature>
<comment type="caution">
    <text evidence="2">The sequence shown here is derived from an EMBL/GenBank/DDBJ whole genome shotgun (WGS) entry which is preliminary data.</text>
</comment>
<reference evidence="2 3" key="1">
    <citation type="submission" date="2020-05" db="EMBL/GenBank/DDBJ databases">
        <title>MicrobeNet Type strains.</title>
        <authorList>
            <person name="Nicholson A.C."/>
        </authorList>
    </citation>
    <scope>NUCLEOTIDE SEQUENCE [LARGE SCALE GENOMIC DNA]</scope>
    <source>
        <strain evidence="2 3">JCM 3224</strain>
    </source>
</reference>
<organism evidence="2 3">
    <name type="scientific">Nocardia uniformis</name>
    <dbReference type="NCBI Taxonomy" id="53432"/>
    <lineage>
        <taxon>Bacteria</taxon>
        <taxon>Bacillati</taxon>
        <taxon>Actinomycetota</taxon>
        <taxon>Actinomycetes</taxon>
        <taxon>Mycobacteriales</taxon>
        <taxon>Nocardiaceae</taxon>
        <taxon>Nocardia</taxon>
    </lineage>
</organism>
<feature type="transmembrane region" description="Helical" evidence="1">
    <location>
        <begin position="102"/>
        <end position="122"/>
    </location>
</feature>